<dbReference type="InterPro" id="IPR009003">
    <property type="entry name" value="Peptidase_S1_PA"/>
</dbReference>
<dbReference type="EMBL" id="MHMQ01000027">
    <property type="protein sequence ID" value="OGZ30050.1"/>
    <property type="molecule type" value="Genomic_DNA"/>
</dbReference>
<dbReference type="SUPFAM" id="SSF50494">
    <property type="entry name" value="Trypsin-like serine proteases"/>
    <property type="match status" value="1"/>
</dbReference>
<reference evidence="2 3" key="1">
    <citation type="journal article" date="2016" name="Nat. Commun.">
        <title>Thousands of microbial genomes shed light on interconnected biogeochemical processes in an aquifer system.</title>
        <authorList>
            <person name="Anantharaman K."/>
            <person name="Brown C.T."/>
            <person name="Hug L.A."/>
            <person name="Sharon I."/>
            <person name="Castelle C.J."/>
            <person name="Probst A.J."/>
            <person name="Thomas B.C."/>
            <person name="Singh A."/>
            <person name="Wilkins M.J."/>
            <person name="Karaoz U."/>
            <person name="Brodie E.L."/>
            <person name="Williams K.H."/>
            <person name="Hubbard S.S."/>
            <person name="Banfield J.F."/>
        </authorList>
    </citation>
    <scope>NUCLEOTIDE SEQUENCE [LARGE SCALE GENOMIC DNA]</scope>
</reference>
<name>A0A1G2EXE2_9BACT</name>
<evidence type="ECO:0000256" key="1">
    <source>
        <dbReference type="SAM" id="SignalP"/>
    </source>
</evidence>
<accession>A0A1G2EXE2</accession>
<proteinExistence type="predicted"/>
<evidence type="ECO:0000313" key="3">
    <source>
        <dbReference type="Proteomes" id="UP000177486"/>
    </source>
</evidence>
<gene>
    <name evidence="2" type="ORF">A2931_03950</name>
</gene>
<feature type="chain" id="PRO_5009582793" description="Serine protease" evidence="1">
    <location>
        <begin position="25"/>
        <end position="282"/>
    </location>
</feature>
<dbReference type="PANTHER" id="PTHR22939">
    <property type="entry name" value="SERINE PROTEASE FAMILY S1C HTRA-RELATED"/>
    <property type="match status" value="1"/>
</dbReference>
<protein>
    <recommendedName>
        <fullName evidence="4">Serine protease</fullName>
    </recommendedName>
</protein>
<evidence type="ECO:0000313" key="2">
    <source>
        <dbReference type="EMBL" id="OGZ30050.1"/>
    </source>
</evidence>
<feature type="signal peptide" evidence="1">
    <location>
        <begin position="1"/>
        <end position="24"/>
    </location>
</feature>
<organism evidence="2 3">
    <name type="scientific">Candidatus Niyogibacteria bacterium RIFCSPLOWO2_01_FULL_45_48</name>
    <dbReference type="NCBI Taxonomy" id="1801724"/>
    <lineage>
        <taxon>Bacteria</taxon>
        <taxon>Candidatus Niyogiibacteriota</taxon>
    </lineage>
</organism>
<sequence>MKKIGLLFALIFVFFVSVSVSAPAEFYSPKPDGKYDNHVFLVDPQRFGVVALKNSVVRLENETEFEGPGGQKIPRVITGGGIVLGKYILTAMHVVVQRKLMAQTPFGWVELEAKKISEKNSAVLNGAKIVLTMIYTSKEDDIAVLKLPDGVSVPNFPYEIGNSDDLEVGNFVYIVGNPLNLGIIIRPGLVSATEAPKETEEVDGKSKNFFVLSGGIYTGDSGTPIVAVRDGRFELVGISEGVFSNASQLGFAIRINVVRKIIGECKACPDDLKNIFIKNKTR</sequence>
<dbReference type="GO" id="GO:0004252">
    <property type="term" value="F:serine-type endopeptidase activity"/>
    <property type="evidence" value="ECO:0007669"/>
    <property type="project" value="InterPro"/>
</dbReference>
<dbReference type="Pfam" id="PF13365">
    <property type="entry name" value="Trypsin_2"/>
    <property type="match status" value="1"/>
</dbReference>
<comment type="caution">
    <text evidence="2">The sequence shown here is derived from an EMBL/GenBank/DDBJ whole genome shotgun (WGS) entry which is preliminary data.</text>
</comment>
<dbReference type="PANTHER" id="PTHR22939:SF129">
    <property type="entry name" value="SERINE PROTEASE HTRA2, MITOCHONDRIAL"/>
    <property type="match status" value="1"/>
</dbReference>
<dbReference type="GO" id="GO:0006508">
    <property type="term" value="P:proteolysis"/>
    <property type="evidence" value="ECO:0007669"/>
    <property type="project" value="InterPro"/>
</dbReference>
<dbReference type="Proteomes" id="UP000177486">
    <property type="component" value="Unassembled WGS sequence"/>
</dbReference>
<dbReference type="Gene3D" id="2.40.10.120">
    <property type="match status" value="1"/>
</dbReference>
<evidence type="ECO:0008006" key="4">
    <source>
        <dbReference type="Google" id="ProtNLM"/>
    </source>
</evidence>
<dbReference type="InterPro" id="IPR001940">
    <property type="entry name" value="Peptidase_S1C"/>
</dbReference>
<keyword evidence="1" id="KW-0732">Signal</keyword>
<dbReference type="PRINTS" id="PR00834">
    <property type="entry name" value="PROTEASES2C"/>
</dbReference>
<dbReference type="AlphaFoldDB" id="A0A1G2EXE2"/>